<organism evidence="2">
    <name type="scientific">Pseudogymnoascus destructans</name>
    <dbReference type="NCBI Taxonomy" id="655981"/>
    <lineage>
        <taxon>Eukaryota</taxon>
        <taxon>Fungi</taxon>
        <taxon>Dikarya</taxon>
        <taxon>Ascomycota</taxon>
        <taxon>Pezizomycotina</taxon>
        <taxon>Leotiomycetes</taxon>
        <taxon>Thelebolales</taxon>
        <taxon>Thelebolaceae</taxon>
        <taxon>Pseudogymnoascus</taxon>
    </lineage>
</organism>
<dbReference type="Proteomes" id="UP000077154">
    <property type="component" value="Unassembled WGS sequence"/>
</dbReference>
<feature type="compositionally biased region" description="Low complexity" evidence="1">
    <location>
        <begin position="1"/>
        <end position="23"/>
    </location>
</feature>
<proteinExistence type="predicted"/>
<protein>
    <recommendedName>
        <fullName evidence="3">Early meiotic induction protein 1</fullName>
    </recommendedName>
</protein>
<dbReference type="EMBL" id="KV441387">
    <property type="protein sequence ID" value="OAF62195.1"/>
    <property type="molecule type" value="Genomic_DNA"/>
</dbReference>
<dbReference type="Pfam" id="PF11326">
    <property type="entry name" value="PANTS-like"/>
    <property type="match status" value="1"/>
</dbReference>
<dbReference type="GeneID" id="36284129"/>
<reference evidence="2" key="1">
    <citation type="submission" date="2016-03" db="EMBL/GenBank/DDBJ databases">
        <title>Updated assembly of Pseudogymnoascus destructans, the fungus causing white-nose syndrome of bats.</title>
        <authorList>
            <person name="Palmer J.M."/>
            <person name="Drees K.P."/>
            <person name="Foster J.T."/>
            <person name="Lindner D.L."/>
        </authorList>
    </citation>
    <scope>NUCLEOTIDE SEQUENCE [LARGE SCALE GENOMIC DNA]</scope>
    <source>
        <strain evidence="2">20631-21</strain>
    </source>
</reference>
<sequence length="223" mass="24823">MGWLWSSAATPADAAAPTSQATPILTKQAPPPATTPSQSLTPAQLAEQDLQAALAEFDAENKASAPKKPIFKRTPRAPTEGTLATAPHSELNVEDSLYPTTMSCRDAFDAAFYCQSLGGQFNAVYRYGGMQSCSDHWKSFWFCMRSKSYAGQREDMIKEHYRKKALKYKVGPSSEDVWEGREKKMEWGEAFSEGVEELLPGESDEEWNVRERKRREGRNGGTV</sequence>
<evidence type="ECO:0008006" key="3">
    <source>
        <dbReference type="Google" id="ProtNLM"/>
    </source>
</evidence>
<name>A0A177AJF9_9PEZI</name>
<evidence type="ECO:0000313" key="2">
    <source>
        <dbReference type="EMBL" id="OAF62195.1"/>
    </source>
</evidence>
<accession>A0A177AJF9</accession>
<dbReference type="PANTHER" id="PTHR28052">
    <property type="entry name" value="UPF0545 PROTEIN C22ORF39"/>
    <property type="match status" value="1"/>
</dbReference>
<dbReference type="OrthoDB" id="2017405at2759"/>
<dbReference type="eggNOG" id="ENOG502S4MN">
    <property type="taxonomic scope" value="Eukaryota"/>
</dbReference>
<dbReference type="PANTHER" id="PTHR28052:SF1">
    <property type="entry name" value="UPF0545 PROTEIN C22ORF39"/>
    <property type="match status" value="1"/>
</dbReference>
<dbReference type="VEuPathDB" id="FungiDB:GMDG_00477"/>
<feature type="region of interest" description="Disordered" evidence="1">
    <location>
        <begin position="200"/>
        <end position="223"/>
    </location>
</feature>
<feature type="region of interest" description="Disordered" evidence="1">
    <location>
        <begin position="60"/>
        <end position="88"/>
    </location>
</feature>
<dbReference type="RefSeq" id="XP_024327468.1">
    <property type="nucleotide sequence ID" value="XM_024464722.1"/>
</dbReference>
<dbReference type="InterPro" id="IPR021475">
    <property type="entry name" value="Pants/Emi1-like"/>
</dbReference>
<dbReference type="AlphaFoldDB" id="A0A177AJF9"/>
<feature type="region of interest" description="Disordered" evidence="1">
    <location>
        <begin position="1"/>
        <end position="42"/>
    </location>
</feature>
<gene>
    <name evidence="2" type="ORF">VC83_01037</name>
</gene>
<evidence type="ECO:0000256" key="1">
    <source>
        <dbReference type="SAM" id="MobiDB-lite"/>
    </source>
</evidence>